<evidence type="ECO:0000313" key="2">
    <source>
        <dbReference type="EMBL" id="SNS84659.1"/>
    </source>
</evidence>
<protein>
    <submittedName>
        <fullName evidence="2">Outer membrane protein beta-barrel domain-containing protein</fullName>
    </submittedName>
</protein>
<evidence type="ECO:0000259" key="1">
    <source>
        <dbReference type="Pfam" id="PF13568"/>
    </source>
</evidence>
<dbReference type="Proteomes" id="UP000198393">
    <property type="component" value="Unassembled WGS sequence"/>
</dbReference>
<dbReference type="Pfam" id="PF13568">
    <property type="entry name" value="OMP_b-brl_2"/>
    <property type="match status" value="1"/>
</dbReference>
<name>A0A239HTK4_EKHLU</name>
<evidence type="ECO:0000313" key="3">
    <source>
        <dbReference type="Proteomes" id="UP000198393"/>
    </source>
</evidence>
<sequence>MLKKPFILLALFITSHTSICQSYKLGVLGGLNGNQMRPDFDIYYFSPRDNGSTQPLFGGQFGIILTKQLSSKVNLKSGVLTKLKRITLNWEFYVDGAIGYDDNGRPLYGISKIERTYDISQAYISIPFFLEYSITPRIKITGGPNLDVSYYHSVSNEGNPNDYGYYSKAKYESEQFDFGINLGPTVSFKRIDFSFLYNRNFMDVSKYFSEADMSGYKFHALEINLIYYFKLQDLP</sequence>
<organism evidence="2 3">
    <name type="scientific">Ekhidna lutea</name>
    <dbReference type="NCBI Taxonomy" id="447679"/>
    <lineage>
        <taxon>Bacteria</taxon>
        <taxon>Pseudomonadati</taxon>
        <taxon>Bacteroidota</taxon>
        <taxon>Cytophagia</taxon>
        <taxon>Cytophagales</taxon>
        <taxon>Reichenbachiellaceae</taxon>
        <taxon>Ekhidna</taxon>
    </lineage>
</organism>
<dbReference type="OrthoDB" id="947434at2"/>
<keyword evidence="3" id="KW-1185">Reference proteome</keyword>
<reference evidence="2 3" key="1">
    <citation type="submission" date="2017-06" db="EMBL/GenBank/DDBJ databases">
        <authorList>
            <person name="Kim H.J."/>
            <person name="Triplett B.A."/>
        </authorList>
    </citation>
    <scope>NUCLEOTIDE SEQUENCE [LARGE SCALE GENOMIC DNA]</scope>
    <source>
        <strain evidence="2 3">DSM 19307</strain>
    </source>
</reference>
<accession>A0A239HTK4</accession>
<feature type="domain" description="Outer membrane protein beta-barrel" evidence="1">
    <location>
        <begin position="24"/>
        <end position="204"/>
    </location>
</feature>
<gene>
    <name evidence="2" type="ORF">SAMN05421640_1498</name>
</gene>
<dbReference type="InterPro" id="IPR025665">
    <property type="entry name" value="Beta-barrel_OMP_2"/>
</dbReference>
<dbReference type="RefSeq" id="WP_089356227.1">
    <property type="nucleotide sequence ID" value="NZ_FZPD01000002.1"/>
</dbReference>
<dbReference type="AlphaFoldDB" id="A0A239HTK4"/>
<dbReference type="EMBL" id="FZPD01000002">
    <property type="protein sequence ID" value="SNS84659.1"/>
    <property type="molecule type" value="Genomic_DNA"/>
</dbReference>
<proteinExistence type="predicted"/>